<evidence type="ECO:0000313" key="1">
    <source>
        <dbReference type="EMBL" id="GMH09613.1"/>
    </source>
</evidence>
<keyword evidence="2" id="KW-1185">Reference proteome</keyword>
<sequence length="79" mass="9090">MAVQVPLMYRLLFCYAYGSSLVHVANHADTPIKLIHHRVDLKLKNNSIMKDTPEMEEYIYTASQNREQKSLTPILDNGN</sequence>
<proteinExistence type="predicted"/>
<dbReference type="Proteomes" id="UP001279734">
    <property type="component" value="Unassembled WGS sequence"/>
</dbReference>
<organism evidence="1 2">
    <name type="scientific">Nepenthes gracilis</name>
    <name type="common">Slender pitcher plant</name>
    <dbReference type="NCBI Taxonomy" id="150966"/>
    <lineage>
        <taxon>Eukaryota</taxon>
        <taxon>Viridiplantae</taxon>
        <taxon>Streptophyta</taxon>
        <taxon>Embryophyta</taxon>
        <taxon>Tracheophyta</taxon>
        <taxon>Spermatophyta</taxon>
        <taxon>Magnoliopsida</taxon>
        <taxon>eudicotyledons</taxon>
        <taxon>Gunneridae</taxon>
        <taxon>Pentapetalae</taxon>
        <taxon>Caryophyllales</taxon>
        <taxon>Nepenthaceae</taxon>
        <taxon>Nepenthes</taxon>
    </lineage>
</organism>
<evidence type="ECO:0000313" key="2">
    <source>
        <dbReference type="Proteomes" id="UP001279734"/>
    </source>
</evidence>
<reference evidence="1" key="1">
    <citation type="submission" date="2023-05" db="EMBL/GenBank/DDBJ databases">
        <title>Nepenthes gracilis genome sequencing.</title>
        <authorList>
            <person name="Fukushima K."/>
        </authorList>
    </citation>
    <scope>NUCLEOTIDE SEQUENCE</scope>
    <source>
        <strain evidence="1">SING2019-196</strain>
    </source>
</reference>
<gene>
    <name evidence="1" type="ORF">Nepgr_011454</name>
</gene>
<accession>A0AAD3XLZ0</accession>
<dbReference type="AlphaFoldDB" id="A0AAD3XLZ0"/>
<protein>
    <submittedName>
        <fullName evidence="1">Uncharacterized protein</fullName>
    </submittedName>
</protein>
<dbReference type="EMBL" id="BSYO01000009">
    <property type="protein sequence ID" value="GMH09613.1"/>
    <property type="molecule type" value="Genomic_DNA"/>
</dbReference>
<comment type="caution">
    <text evidence="1">The sequence shown here is derived from an EMBL/GenBank/DDBJ whole genome shotgun (WGS) entry which is preliminary data.</text>
</comment>
<name>A0AAD3XLZ0_NEPGR</name>